<dbReference type="PANTHER" id="PTHR39209:SF2">
    <property type="entry name" value="CYTOPLASMIC PROTEIN"/>
    <property type="match status" value="1"/>
</dbReference>
<dbReference type="EMBL" id="STGY01000067">
    <property type="protein sequence ID" value="THV38703.1"/>
    <property type="molecule type" value="Genomic_DNA"/>
</dbReference>
<organism evidence="2 3">
    <name type="scientific">Glycomyces buryatensis</name>
    <dbReference type="NCBI Taxonomy" id="2570927"/>
    <lineage>
        <taxon>Bacteria</taxon>
        <taxon>Bacillati</taxon>
        <taxon>Actinomycetota</taxon>
        <taxon>Actinomycetes</taxon>
        <taxon>Glycomycetales</taxon>
        <taxon>Glycomycetaceae</taxon>
        <taxon>Glycomyces</taxon>
    </lineage>
</organism>
<comment type="caution">
    <text evidence="2">The sequence shown here is derived from an EMBL/GenBank/DDBJ whole genome shotgun (WGS) entry which is preliminary data.</text>
</comment>
<gene>
    <name evidence="2" type="ORF">FAB82_19950</name>
</gene>
<dbReference type="AlphaFoldDB" id="A0A4S8Q3E5"/>
<dbReference type="InterPro" id="IPR005146">
    <property type="entry name" value="B3/B4_tRNA-bd"/>
</dbReference>
<reference evidence="3" key="1">
    <citation type="submission" date="2019-04" db="EMBL/GenBank/DDBJ databases">
        <title>Nocardioides xinjiangensis sp. nov.</title>
        <authorList>
            <person name="Liu S."/>
        </authorList>
    </citation>
    <scope>NUCLEOTIDE SEQUENCE [LARGE SCALE GENOMIC DNA]</scope>
    <source>
        <strain evidence="3">18</strain>
    </source>
</reference>
<name>A0A4S8Q3E5_9ACTN</name>
<evidence type="ECO:0000313" key="2">
    <source>
        <dbReference type="EMBL" id="THV38703.1"/>
    </source>
</evidence>
<dbReference type="Pfam" id="PF03483">
    <property type="entry name" value="B3_4"/>
    <property type="match status" value="1"/>
</dbReference>
<reference evidence="2 3" key="2">
    <citation type="submission" date="2019-05" db="EMBL/GenBank/DDBJ databases">
        <title>Glycomyces buryatensis sp. nov.</title>
        <authorList>
            <person name="Nikitina E."/>
        </authorList>
    </citation>
    <scope>NUCLEOTIDE SEQUENCE [LARGE SCALE GENOMIC DNA]</scope>
    <source>
        <strain evidence="2 3">18</strain>
    </source>
</reference>
<dbReference type="GO" id="GO:0003723">
    <property type="term" value="F:RNA binding"/>
    <property type="evidence" value="ECO:0007669"/>
    <property type="project" value="InterPro"/>
</dbReference>
<dbReference type="SUPFAM" id="SSF56037">
    <property type="entry name" value="PheT/TilS domain"/>
    <property type="match status" value="1"/>
</dbReference>
<dbReference type="Proteomes" id="UP000308760">
    <property type="component" value="Unassembled WGS sequence"/>
</dbReference>
<keyword evidence="3" id="KW-1185">Reference proteome</keyword>
<dbReference type="Gene3D" id="3.50.40.10">
    <property type="entry name" value="Phenylalanyl-trna Synthetase, Chain B, domain 3"/>
    <property type="match status" value="1"/>
</dbReference>
<dbReference type="InterPro" id="IPR020825">
    <property type="entry name" value="Phe-tRNA_synthase-like_B3/B4"/>
</dbReference>
<dbReference type="RefSeq" id="WP_136536288.1">
    <property type="nucleotide sequence ID" value="NZ_STGY01000067.1"/>
</dbReference>
<evidence type="ECO:0000313" key="3">
    <source>
        <dbReference type="Proteomes" id="UP000308760"/>
    </source>
</evidence>
<protein>
    <recommendedName>
        <fullName evidence="1">B3/B4 tRNA-binding domain-containing protein</fullName>
    </recommendedName>
</protein>
<accession>A0A4S8Q3E5</accession>
<dbReference type="OrthoDB" id="276580at2"/>
<dbReference type="GO" id="GO:0004826">
    <property type="term" value="F:phenylalanine-tRNA ligase activity"/>
    <property type="evidence" value="ECO:0007669"/>
    <property type="project" value="InterPro"/>
</dbReference>
<dbReference type="PANTHER" id="PTHR39209">
    <property type="match status" value="1"/>
</dbReference>
<dbReference type="SMART" id="SM00873">
    <property type="entry name" value="B3_4"/>
    <property type="match status" value="1"/>
</dbReference>
<evidence type="ECO:0000259" key="1">
    <source>
        <dbReference type="SMART" id="SM00873"/>
    </source>
</evidence>
<feature type="domain" description="B3/B4 tRNA-binding" evidence="1">
    <location>
        <begin position="66"/>
        <end position="221"/>
    </location>
</feature>
<proteinExistence type="predicted"/>
<sequence length="242" mass="25854">MTRACEVAVTDAVAEAFPHLRIHLIAVADLRNTEPWPKTAAAFDDLEAQAASGAWEAASAEDARIASWHAAYRAFGTNPKRMRPSVEALQRRLSKSGRLPRILPAVDAYNFVSVRHGVPAGAFDLAALSDRVEVRFAVEGDGFTPLGEPGSREAPSVGEVVYAQGAEVLTRHWNHRDADVTKVDAGTTAAVFVLEAVSEEAYASVDAAAEELTERLSEGARVTGRAMLSASSRSVTLEKTSP</sequence>